<dbReference type="EMBL" id="NIDE01000017">
    <property type="protein sequence ID" value="OWK36472.1"/>
    <property type="molecule type" value="Genomic_DNA"/>
</dbReference>
<dbReference type="OrthoDB" id="285633at2"/>
<sequence>MTVGIRFLIGVCAAALASTAPAQPPAPTASPAPKSLPTLVDLDKAALDILKDIHDRGAKFYNDGDSPGCYRLYQGALITVRPFIAHRPLIQKFIEDGLNEVATSDSPKAQAFRLHEIIEQARGELKSEIKKAQAPKTEPAPKEILKDKPKEAPKDKPKTTPKEELPDEIVKDKPKPAPTTDVKPLPNVTLATDKPKDPAPPVPVPDKPKDVTPVVPPKDAPKEAPKDVAGGQLSGTVSYQGKPLSGADVTVVTTDQKEPRVFTAKTGDDGKYQFAKPLPAAKYVVFITPADAKAIPERFQSAGTSGLVLTVTGGPSTLDIDLK</sequence>
<gene>
    <name evidence="3" type="ORF">FRUB_09035</name>
</gene>
<dbReference type="AlphaFoldDB" id="A0A225D4P9"/>
<dbReference type="Proteomes" id="UP000214646">
    <property type="component" value="Unassembled WGS sequence"/>
</dbReference>
<evidence type="ECO:0000256" key="1">
    <source>
        <dbReference type="SAM" id="MobiDB-lite"/>
    </source>
</evidence>
<dbReference type="InterPro" id="IPR013783">
    <property type="entry name" value="Ig-like_fold"/>
</dbReference>
<evidence type="ECO:0000256" key="2">
    <source>
        <dbReference type="SAM" id="SignalP"/>
    </source>
</evidence>
<dbReference type="Gene3D" id="2.60.40.10">
    <property type="entry name" value="Immunoglobulins"/>
    <property type="match status" value="1"/>
</dbReference>
<dbReference type="RefSeq" id="WP_088259468.1">
    <property type="nucleotide sequence ID" value="NZ_NIDE01000017.1"/>
</dbReference>
<dbReference type="SUPFAM" id="SSF49478">
    <property type="entry name" value="Cna protein B-type domain"/>
    <property type="match status" value="1"/>
</dbReference>
<feature type="signal peptide" evidence="2">
    <location>
        <begin position="1"/>
        <end position="22"/>
    </location>
</feature>
<accession>A0A225D4P9</accession>
<feature type="compositionally biased region" description="Basic and acidic residues" evidence="1">
    <location>
        <begin position="139"/>
        <end position="175"/>
    </location>
</feature>
<reference evidence="4" key="1">
    <citation type="submission" date="2017-06" db="EMBL/GenBank/DDBJ databases">
        <title>Genome analysis of Fimbriiglobus ruber SP5, the first member of the order Planctomycetales with confirmed chitinolytic capability.</title>
        <authorList>
            <person name="Ravin N.V."/>
            <person name="Rakitin A.L."/>
            <person name="Ivanova A.A."/>
            <person name="Beletsky A.V."/>
            <person name="Kulichevskaya I.S."/>
            <person name="Mardanov A.V."/>
            <person name="Dedysh S.N."/>
        </authorList>
    </citation>
    <scope>NUCLEOTIDE SEQUENCE [LARGE SCALE GENOMIC DNA]</scope>
    <source>
        <strain evidence="4">SP5</strain>
    </source>
</reference>
<comment type="caution">
    <text evidence="3">The sequence shown here is derived from an EMBL/GenBank/DDBJ whole genome shotgun (WGS) entry which is preliminary data.</text>
</comment>
<feature type="chain" id="PRO_5013030812" evidence="2">
    <location>
        <begin position="23"/>
        <end position="323"/>
    </location>
</feature>
<evidence type="ECO:0000313" key="4">
    <source>
        <dbReference type="Proteomes" id="UP000214646"/>
    </source>
</evidence>
<keyword evidence="4" id="KW-1185">Reference proteome</keyword>
<feature type="region of interest" description="Disordered" evidence="1">
    <location>
        <begin position="126"/>
        <end position="243"/>
    </location>
</feature>
<protein>
    <submittedName>
        <fullName evidence="3">Uncharacterized protein</fullName>
    </submittedName>
</protein>
<evidence type="ECO:0000313" key="3">
    <source>
        <dbReference type="EMBL" id="OWK36472.1"/>
    </source>
</evidence>
<keyword evidence="2" id="KW-0732">Signal</keyword>
<proteinExistence type="predicted"/>
<name>A0A225D4P9_9BACT</name>
<organism evidence="3 4">
    <name type="scientific">Fimbriiglobus ruber</name>
    <dbReference type="NCBI Taxonomy" id="1908690"/>
    <lineage>
        <taxon>Bacteria</taxon>
        <taxon>Pseudomonadati</taxon>
        <taxon>Planctomycetota</taxon>
        <taxon>Planctomycetia</taxon>
        <taxon>Gemmatales</taxon>
        <taxon>Gemmataceae</taxon>
        <taxon>Fimbriiglobus</taxon>
    </lineage>
</organism>